<accession>A0AAU7N467</accession>
<organism evidence="1">
    <name type="scientific">Nitrosopumivirus cobalaminus</name>
    <dbReference type="NCBI Taxonomy" id="3158414"/>
    <lineage>
        <taxon>Viruses</taxon>
    </lineage>
</organism>
<name>A0AAU7N467_9VIRU</name>
<sequence>MMTYSNRITEAAKRKLGGRCKHCGIFEGLEFAHKYWDGYKDLNPNGRRLSGRSLIQKHNKLGTLKESIMLLCRKCHREYDTITMAQFAKAGLQAQECTLSYAKTMEMSFDR</sequence>
<proteinExistence type="predicted"/>
<protein>
    <recommendedName>
        <fullName evidence="2">HNH endonuclease</fullName>
    </recommendedName>
</protein>
<dbReference type="EMBL" id="PP848464">
    <property type="protein sequence ID" value="XBQ68757.1"/>
    <property type="molecule type" value="Genomic_DNA"/>
</dbReference>
<reference evidence="1" key="1">
    <citation type="submission" date="2024-05" db="EMBL/GenBank/DDBJ databases">
        <title>The simplest Porifera holobiont: glass sponge Aphrocallistes beatrix thrives with only two symbionts.</title>
        <authorList>
            <person name="N Garritano A."/>
            <person name="A Allen M."/>
            <person name="Thomas T."/>
        </authorList>
    </citation>
    <scope>NUCLEOTIDE SEQUENCE</scope>
    <source>
        <strain evidence="1">AB1</strain>
    </source>
</reference>
<evidence type="ECO:0000313" key="1">
    <source>
        <dbReference type="EMBL" id="XBQ68757.1"/>
    </source>
</evidence>
<gene>
    <name evidence="1" type="ORF">ZGOWGMRN_CDS_0020</name>
</gene>
<evidence type="ECO:0008006" key="2">
    <source>
        <dbReference type="Google" id="ProtNLM"/>
    </source>
</evidence>